<feature type="signal peptide" evidence="1">
    <location>
        <begin position="1"/>
        <end position="27"/>
    </location>
</feature>
<keyword evidence="1" id="KW-0732">Signal</keyword>
<dbReference type="STRING" id="490188.SAMN04488068_2231"/>
<dbReference type="SUPFAM" id="SSF48452">
    <property type="entry name" value="TPR-like"/>
    <property type="match status" value="1"/>
</dbReference>
<dbReference type="AlphaFoldDB" id="A0A1M5PP76"/>
<accession>A0A1M5PP76</accession>
<name>A0A1M5PP76_9GAMM</name>
<dbReference type="EMBL" id="FQWZ01000005">
    <property type="protein sequence ID" value="SHH03635.1"/>
    <property type="molecule type" value="Genomic_DNA"/>
</dbReference>
<protein>
    <recommendedName>
        <fullName evidence="4">Tetratricopeptide repeat-containing protein</fullName>
    </recommendedName>
</protein>
<dbReference type="RefSeq" id="WP_139250252.1">
    <property type="nucleotide sequence ID" value="NZ_FQWZ01000005.1"/>
</dbReference>
<evidence type="ECO:0000256" key="1">
    <source>
        <dbReference type="SAM" id="SignalP"/>
    </source>
</evidence>
<dbReference type="InterPro" id="IPR011990">
    <property type="entry name" value="TPR-like_helical_dom_sf"/>
</dbReference>
<evidence type="ECO:0000313" key="2">
    <source>
        <dbReference type="EMBL" id="SHH03635.1"/>
    </source>
</evidence>
<dbReference type="Proteomes" id="UP000199758">
    <property type="component" value="Unassembled WGS sequence"/>
</dbReference>
<keyword evidence="3" id="KW-1185">Reference proteome</keyword>
<gene>
    <name evidence="2" type="ORF">SAMN04488068_2231</name>
</gene>
<feature type="chain" id="PRO_5012229113" description="Tetratricopeptide repeat-containing protein" evidence="1">
    <location>
        <begin position="28"/>
        <end position="217"/>
    </location>
</feature>
<evidence type="ECO:0000313" key="3">
    <source>
        <dbReference type="Proteomes" id="UP000199758"/>
    </source>
</evidence>
<dbReference type="OrthoDB" id="9812424at2"/>
<proteinExistence type="predicted"/>
<organism evidence="2 3">
    <name type="scientific">Hydrocarboniphaga daqingensis</name>
    <dbReference type="NCBI Taxonomy" id="490188"/>
    <lineage>
        <taxon>Bacteria</taxon>
        <taxon>Pseudomonadati</taxon>
        <taxon>Pseudomonadota</taxon>
        <taxon>Gammaproteobacteria</taxon>
        <taxon>Nevskiales</taxon>
        <taxon>Nevskiaceae</taxon>
        <taxon>Hydrocarboniphaga</taxon>
    </lineage>
</organism>
<dbReference type="Gene3D" id="1.25.40.10">
    <property type="entry name" value="Tetratricopeptide repeat domain"/>
    <property type="match status" value="1"/>
</dbReference>
<reference evidence="2 3" key="1">
    <citation type="submission" date="2016-11" db="EMBL/GenBank/DDBJ databases">
        <authorList>
            <person name="Jaros S."/>
            <person name="Januszkiewicz K."/>
            <person name="Wedrychowicz H."/>
        </authorList>
    </citation>
    <scope>NUCLEOTIDE SEQUENCE [LARGE SCALE GENOMIC DNA]</scope>
    <source>
        <strain evidence="2 3">CGMCC 1.7049</strain>
    </source>
</reference>
<evidence type="ECO:0008006" key="4">
    <source>
        <dbReference type="Google" id="ProtNLM"/>
    </source>
</evidence>
<sequence length="217" mass="23123">MFNNTLSKSLALLAAGLVFMLALPAHADAVSDRVAVLQHGWANSYYQVPAAQKEASFETLAASAAALSTEFPARAEPKVWEAIILSSAAKFQGGLGALDKIKRAKTLLESAEKIDATVLDGSVYTSLGSLYAKSPGWPLAFGDKKRAAEYLKKALVANPDGIDPNFFYGELLIDQGKKAEGVTYLNKALAAPARPGREDADAGRRIEIREALAKLKS</sequence>